<dbReference type="Ensembl" id="ENSFCTT00005060209.1">
    <property type="protein sequence ID" value="ENSFCTP00005044211.1"/>
    <property type="gene ID" value="ENSFCTG00005020962.1"/>
</dbReference>
<proteinExistence type="inferred from homology"/>
<evidence type="ECO:0000256" key="6">
    <source>
        <dbReference type="ARBA" id="ARBA00037765"/>
    </source>
</evidence>
<comment type="function">
    <text evidence="6">Endogenous activator of intestinal guanylate cyclase. It stimulates this enzyme through the same receptor binding region as the heat-stable enterotoxins. May be a potent physiological regulator of intestinal fluid and electrolyte transport. May be an autocrine/paracrine regulator of intestinal salt and water transport.</text>
</comment>
<dbReference type="Proteomes" id="UP000823872">
    <property type="component" value="Chromosome C1"/>
</dbReference>
<keyword evidence="4 9" id="KW-0732">Signal</keyword>
<evidence type="ECO:0000313" key="10">
    <source>
        <dbReference type="Ensembl" id="ENSFCTP00005044211.1"/>
    </source>
</evidence>
<accession>A0ABI7ZDF7</accession>
<dbReference type="SUPFAM" id="SSF89890">
    <property type="entry name" value="Proguanylin"/>
    <property type="match status" value="1"/>
</dbReference>
<evidence type="ECO:0000256" key="5">
    <source>
        <dbReference type="ARBA" id="ARBA00023157"/>
    </source>
</evidence>
<feature type="signal peptide" evidence="9">
    <location>
        <begin position="1"/>
        <end position="26"/>
    </location>
</feature>
<dbReference type="InterPro" id="IPR036382">
    <property type="entry name" value="Guanylin_sf"/>
</dbReference>
<reference evidence="10" key="3">
    <citation type="submission" date="2025-09" db="UniProtKB">
        <authorList>
            <consortium name="Ensembl"/>
        </authorList>
    </citation>
    <scope>IDENTIFICATION</scope>
    <source>
        <strain evidence="10">breed Abyssinian</strain>
    </source>
</reference>
<comment type="similarity">
    <text evidence="2">Belongs to the guanylin family.</text>
</comment>
<comment type="subcellular location">
    <subcellularLocation>
        <location evidence="1">Secreted</location>
    </subcellularLocation>
</comment>
<gene>
    <name evidence="10" type="primary">GUCA2B</name>
</gene>
<keyword evidence="3" id="KW-0964">Secreted</keyword>
<dbReference type="InterPro" id="IPR000879">
    <property type="entry name" value="Guanylin"/>
</dbReference>
<feature type="compositionally biased region" description="Basic and acidic residues" evidence="8">
    <location>
        <begin position="174"/>
        <end position="202"/>
    </location>
</feature>
<evidence type="ECO:0000256" key="2">
    <source>
        <dbReference type="ARBA" id="ARBA00009883"/>
    </source>
</evidence>
<evidence type="ECO:0000256" key="9">
    <source>
        <dbReference type="SAM" id="SignalP"/>
    </source>
</evidence>
<sequence length="202" mass="22131">MRGRMASGLLSGMAVFLLVLLQGTQSVYIQYQGFQVQLESVKKLSNLEQQWLPNPRLQAQSLVPSVCHHPALPQDLQPICASREAASVFQALSECPHPCEASCLWLALLPTPQLLHCPFFPLSTQWPGQGESRPAPSGPGNLDRRLSYQTSRMGGKRAPDNRPVGHACNTVADGEARGTQRRDGSCLGWHKESERLPRGGDI</sequence>
<feature type="chain" id="PRO_5045708197" description="Guanylate cyclase activator 2B" evidence="9">
    <location>
        <begin position="27"/>
        <end position="202"/>
    </location>
</feature>
<dbReference type="Pfam" id="PF02058">
    <property type="entry name" value="Guanylin"/>
    <property type="match status" value="1"/>
</dbReference>
<evidence type="ECO:0000256" key="8">
    <source>
        <dbReference type="SAM" id="MobiDB-lite"/>
    </source>
</evidence>
<dbReference type="PRINTS" id="PR00774">
    <property type="entry name" value="GUANYLIN"/>
</dbReference>
<dbReference type="Gene3D" id="3.90.1450.10">
    <property type="entry name" value="Guanylin"/>
    <property type="match status" value="1"/>
</dbReference>
<keyword evidence="5" id="KW-1015">Disulfide bond</keyword>
<dbReference type="GeneTree" id="ENSGT00940000154436"/>
<dbReference type="PANTHER" id="PTHR11318:SF4">
    <property type="entry name" value="GUANYLATE CYCLASE ACTIVATOR 2B"/>
    <property type="match status" value="1"/>
</dbReference>
<evidence type="ECO:0000256" key="1">
    <source>
        <dbReference type="ARBA" id="ARBA00004613"/>
    </source>
</evidence>
<evidence type="ECO:0000256" key="3">
    <source>
        <dbReference type="ARBA" id="ARBA00022525"/>
    </source>
</evidence>
<keyword evidence="11" id="KW-1185">Reference proteome</keyword>
<protein>
    <recommendedName>
        <fullName evidence="7">Guanylate cyclase activator 2B</fullName>
    </recommendedName>
</protein>
<evidence type="ECO:0000256" key="7">
    <source>
        <dbReference type="ARBA" id="ARBA00041176"/>
    </source>
</evidence>
<evidence type="ECO:0000256" key="4">
    <source>
        <dbReference type="ARBA" id="ARBA00022729"/>
    </source>
</evidence>
<dbReference type="PANTHER" id="PTHR11318">
    <property type="entry name" value="GUANYLIN FAMILY MEMBER"/>
    <property type="match status" value="1"/>
</dbReference>
<organism evidence="10 11">
    <name type="scientific">Felis catus</name>
    <name type="common">Cat</name>
    <name type="synonym">Felis silvestris catus</name>
    <dbReference type="NCBI Taxonomy" id="9685"/>
    <lineage>
        <taxon>Eukaryota</taxon>
        <taxon>Metazoa</taxon>
        <taxon>Chordata</taxon>
        <taxon>Craniata</taxon>
        <taxon>Vertebrata</taxon>
        <taxon>Euteleostomi</taxon>
        <taxon>Mammalia</taxon>
        <taxon>Eutheria</taxon>
        <taxon>Laurasiatheria</taxon>
        <taxon>Carnivora</taxon>
        <taxon>Feliformia</taxon>
        <taxon>Felidae</taxon>
        <taxon>Felinae</taxon>
        <taxon>Felis</taxon>
    </lineage>
</organism>
<reference evidence="10" key="2">
    <citation type="submission" date="2025-08" db="UniProtKB">
        <authorList>
            <consortium name="Ensembl"/>
        </authorList>
    </citation>
    <scope>IDENTIFICATION</scope>
    <source>
        <strain evidence="10">breed Abyssinian</strain>
    </source>
</reference>
<feature type="region of interest" description="Disordered" evidence="8">
    <location>
        <begin position="127"/>
        <end position="202"/>
    </location>
</feature>
<name>A0ABI7ZDF7_FELCA</name>
<evidence type="ECO:0000313" key="11">
    <source>
        <dbReference type="Proteomes" id="UP000823872"/>
    </source>
</evidence>
<reference evidence="10 11" key="1">
    <citation type="submission" date="2021-02" db="EMBL/GenBank/DDBJ databases">
        <title>Safari Cat Assemblies.</title>
        <authorList>
            <person name="Bredemeyer K.R."/>
            <person name="Murphy W.J."/>
        </authorList>
    </citation>
    <scope>NUCLEOTIDE SEQUENCE [LARGE SCALE GENOMIC DNA]</scope>
</reference>